<name>A0AAD5RMZ5_9PEZI</name>
<accession>A0AAD5RMZ5</accession>
<dbReference type="AlphaFoldDB" id="A0AAD5RMZ5"/>
<evidence type="ECO:0000313" key="2">
    <source>
        <dbReference type="Proteomes" id="UP001201980"/>
    </source>
</evidence>
<comment type="caution">
    <text evidence="1">The sequence shown here is derived from an EMBL/GenBank/DDBJ whole genome shotgun (WGS) entry which is preliminary data.</text>
</comment>
<organism evidence="1 2">
    <name type="scientific">Zalerion maritima</name>
    <dbReference type="NCBI Taxonomy" id="339359"/>
    <lineage>
        <taxon>Eukaryota</taxon>
        <taxon>Fungi</taxon>
        <taxon>Dikarya</taxon>
        <taxon>Ascomycota</taxon>
        <taxon>Pezizomycotina</taxon>
        <taxon>Sordariomycetes</taxon>
        <taxon>Lulworthiomycetidae</taxon>
        <taxon>Lulworthiales</taxon>
        <taxon>Lulworthiaceae</taxon>
        <taxon>Zalerion</taxon>
    </lineage>
</organism>
<proteinExistence type="predicted"/>
<evidence type="ECO:0000313" key="1">
    <source>
        <dbReference type="EMBL" id="KAJ2898377.1"/>
    </source>
</evidence>
<dbReference type="Proteomes" id="UP001201980">
    <property type="component" value="Unassembled WGS sequence"/>
</dbReference>
<sequence>MSSTLWKLLIFRVETTTPDGRTDMLYANSRMQVPVIVSIKAQAQDTGNVYKLSDSELDKIELIDYDAPTTKLADGWSYSTERNEEFANTATGPLKSSNLVAHFLKASVNQSATTTTTTSDNIPQKKKYMVSTTRVENKRIGARIQQPGGTMVTTTSSPFNFYVTLVGNPPVVYTTDTIRVTRVTVDKGEKVVGVYNNSGTKIDSSKMPWSQDNYYISSSVHDFVKADIHDYDTTGNEKGHHADSRLANLFNYWSDNGMLRLSFIWGIATQSTKTAGIYRETGSPNTTKIEAFEDIKVNQKSNAVCLTRMAFNYSRQLWGSNWSNSDCGFTVYDRYGNAGKFCVSWCKDEDIIVVRDSNL</sequence>
<gene>
    <name evidence="1" type="ORF">MKZ38_003968</name>
</gene>
<keyword evidence="2" id="KW-1185">Reference proteome</keyword>
<dbReference type="EMBL" id="JAKWBI020000233">
    <property type="protein sequence ID" value="KAJ2898377.1"/>
    <property type="molecule type" value="Genomic_DNA"/>
</dbReference>
<reference evidence="1" key="1">
    <citation type="submission" date="2022-07" db="EMBL/GenBank/DDBJ databases">
        <title>Draft genome sequence of Zalerion maritima ATCC 34329, a (micro)plastics degrading marine fungus.</title>
        <authorList>
            <person name="Paco A."/>
            <person name="Goncalves M.F.M."/>
            <person name="Rocha-Santos T.A.P."/>
            <person name="Alves A."/>
        </authorList>
    </citation>
    <scope>NUCLEOTIDE SEQUENCE</scope>
    <source>
        <strain evidence="1">ATCC 34329</strain>
    </source>
</reference>
<protein>
    <submittedName>
        <fullName evidence="1">Uncharacterized protein</fullName>
    </submittedName>
</protein>